<reference evidence="1" key="1">
    <citation type="submission" date="2021-06" db="EMBL/GenBank/DDBJ databases">
        <authorList>
            <person name="Kallberg Y."/>
            <person name="Tangrot J."/>
            <person name="Rosling A."/>
        </authorList>
    </citation>
    <scope>NUCLEOTIDE SEQUENCE</scope>
    <source>
        <strain evidence="1">CL551</strain>
    </source>
</reference>
<gene>
    <name evidence="1" type="ORF">AMORRO_LOCUS10478</name>
</gene>
<dbReference type="EMBL" id="CAJVPV010011620">
    <property type="protein sequence ID" value="CAG8662762.1"/>
    <property type="molecule type" value="Genomic_DNA"/>
</dbReference>
<proteinExistence type="predicted"/>
<protein>
    <submittedName>
        <fullName evidence="1">10011_t:CDS:1</fullName>
    </submittedName>
</protein>
<dbReference type="AlphaFoldDB" id="A0A9N9E300"/>
<evidence type="ECO:0000313" key="1">
    <source>
        <dbReference type="EMBL" id="CAG8662762.1"/>
    </source>
</evidence>
<sequence length="49" mass="5698">MTASWESVSSQQIDIGITDEQREKLKKRWNENSFLHKLKQGPFASTLYA</sequence>
<organism evidence="1 2">
    <name type="scientific">Acaulospora morrowiae</name>
    <dbReference type="NCBI Taxonomy" id="94023"/>
    <lineage>
        <taxon>Eukaryota</taxon>
        <taxon>Fungi</taxon>
        <taxon>Fungi incertae sedis</taxon>
        <taxon>Mucoromycota</taxon>
        <taxon>Glomeromycotina</taxon>
        <taxon>Glomeromycetes</taxon>
        <taxon>Diversisporales</taxon>
        <taxon>Acaulosporaceae</taxon>
        <taxon>Acaulospora</taxon>
    </lineage>
</organism>
<accession>A0A9N9E300</accession>
<name>A0A9N9E300_9GLOM</name>
<comment type="caution">
    <text evidence="1">The sequence shown here is derived from an EMBL/GenBank/DDBJ whole genome shotgun (WGS) entry which is preliminary data.</text>
</comment>
<feature type="non-terminal residue" evidence="1">
    <location>
        <position position="49"/>
    </location>
</feature>
<dbReference type="Proteomes" id="UP000789342">
    <property type="component" value="Unassembled WGS sequence"/>
</dbReference>
<keyword evidence="2" id="KW-1185">Reference proteome</keyword>
<evidence type="ECO:0000313" key="2">
    <source>
        <dbReference type="Proteomes" id="UP000789342"/>
    </source>
</evidence>